<reference evidence="2" key="1">
    <citation type="journal article" date="2015" name="Genome Announc.">
        <title>Draft genome sequence of the fungus Penicillium brasilianum MG11.</title>
        <authorList>
            <person name="Horn F."/>
            <person name="Linde J."/>
            <person name="Mattern D.J."/>
            <person name="Walther G."/>
            <person name="Guthke R."/>
            <person name="Brakhage A.A."/>
            <person name="Valiante V."/>
        </authorList>
    </citation>
    <scope>NUCLEOTIDE SEQUENCE [LARGE SCALE GENOMIC DNA]</scope>
    <source>
        <strain evidence="2">MG11</strain>
    </source>
</reference>
<evidence type="ECO:0000313" key="1">
    <source>
        <dbReference type="EMBL" id="CEJ56363.1"/>
    </source>
</evidence>
<dbReference type="OrthoDB" id="630895at2759"/>
<dbReference type="PANTHER" id="PTHR43328">
    <property type="entry name" value="ACETYLTRANSFERASE-RELATED"/>
    <property type="match status" value="1"/>
</dbReference>
<proteinExistence type="predicted"/>
<dbReference type="Gene3D" id="3.40.630.30">
    <property type="match status" value="1"/>
</dbReference>
<evidence type="ECO:0000313" key="2">
    <source>
        <dbReference type="Proteomes" id="UP000042958"/>
    </source>
</evidence>
<name>A0A0F7THV7_PENBI</name>
<dbReference type="SUPFAM" id="SSF55729">
    <property type="entry name" value="Acyl-CoA N-acyltransferases (Nat)"/>
    <property type="match status" value="1"/>
</dbReference>
<dbReference type="Proteomes" id="UP000042958">
    <property type="component" value="Unassembled WGS sequence"/>
</dbReference>
<sequence>MDICYNFKTKEPYLRLPEPHTNIIITPHRSNSLNETTSALVKILNDPRVALRLQSTPYPYSASDGKQWVKANCKDQEGILSALREDFEKLGNSVVQNNSSNVLPRKREFSDICPFTCIREVLKTDSLTVNPLEDILIGDVRLARSSFDEYPEGSEERCLAQKQNDELLAGDENVVWSLADFLASSHHGRGIMTLAVRTIIHDWVVPRMNVRQLKSWAFEDNPGSLRVFEKNSFVRGHTLKNWASVSESRGGGKKSIVLMEWVKDDSE</sequence>
<protein>
    <submittedName>
        <fullName evidence="1">Uncharacterized protein</fullName>
    </submittedName>
</protein>
<dbReference type="AlphaFoldDB" id="A0A0F7THV7"/>
<keyword evidence="2" id="KW-1185">Reference proteome</keyword>
<gene>
    <name evidence="1" type="ORF">PMG11_02571</name>
</gene>
<dbReference type="PANTHER" id="PTHR43328:SF1">
    <property type="entry name" value="N-ACETYLTRANSFERASE DOMAIN-CONTAINING PROTEIN"/>
    <property type="match status" value="1"/>
</dbReference>
<dbReference type="InterPro" id="IPR016181">
    <property type="entry name" value="Acyl_CoA_acyltransferase"/>
</dbReference>
<dbReference type="STRING" id="104259.A0A0F7THV7"/>
<accession>A0A0F7THV7</accession>
<dbReference type="EMBL" id="CDHK01000002">
    <property type="protein sequence ID" value="CEJ56363.1"/>
    <property type="molecule type" value="Genomic_DNA"/>
</dbReference>
<organism evidence="1 2">
    <name type="scientific">Penicillium brasilianum</name>
    <dbReference type="NCBI Taxonomy" id="104259"/>
    <lineage>
        <taxon>Eukaryota</taxon>
        <taxon>Fungi</taxon>
        <taxon>Dikarya</taxon>
        <taxon>Ascomycota</taxon>
        <taxon>Pezizomycotina</taxon>
        <taxon>Eurotiomycetes</taxon>
        <taxon>Eurotiomycetidae</taxon>
        <taxon>Eurotiales</taxon>
        <taxon>Aspergillaceae</taxon>
        <taxon>Penicillium</taxon>
    </lineage>
</organism>